<dbReference type="SMART" id="SM00233">
    <property type="entry name" value="PH"/>
    <property type="match status" value="1"/>
</dbReference>
<dbReference type="SUPFAM" id="SSF50729">
    <property type="entry name" value="PH domain-like"/>
    <property type="match status" value="1"/>
</dbReference>
<dbReference type="FunCoup" id="A0A7N4P6K0">
    <property type="interactions" value="283"/>
</dbReference>
<dbReference type="Gene3D" id="2.30.29.30">
    <property type="entry name" value="Pleckstrin-homology domain (PH domain)/Phosphotyrosine-binding domain (PTB)"/>
    <property type="match status" value="1"/>
</dbReference>
<name>A0A7N4P6K0_SARHA</name>
<feature type="compositionally biased region" description="Low complexity" evidence="3">
    <location>
        <begin position="16"/>
        <end position="28"/>
    </location>
</feature>
<keyword evidence="6" id="KW-1185">Reference proteome</keyword>
<protein>
    <submittedName>
        <fullName evidence="5">Pleckstrin homology domain containing B1</fullName>
    </submittedName>
</protein>
<dbReference type="AlphaFoldDB" id="A0A7N4P6K0"/>
<keyword evidence="2" id="KW-0472">Membrane</keyword>
<reference evidence="5 6" key="1">
    <citation type="journal article" date="2011" name="Proc. Natl. Acad. Sci. U.S.A.">
        <title>Genetic diversity and population structure of the endangered marsupial Sarcophilus harrisii (Tasmanian devil).</title>
        <authorList>
            <person name="Miller W."/>
            <person name="Hayes V.M."/>
            <person name="Ratan A."/>
            <person name="Petersen D.C."/>
            <person name="Wittekindt N.E."/>
            <person name="Miller J."/>
            <person name="Walenz B."/>
            <person name="Knight J."/>
            <person name="Qi J."/>
            <person name="Zhao F."/>
            <person name="Wang Q."/>
            <person name="Bedoya-Reina O.C."/>
            <person name="Katiyar N."/>
            <person name="Tomsho L.P."/>
            <person name="Kasson L.M."/>
            <person name="Hardie R.A."/>
            <person name="Woodbridge P."/>
            <person name="Tindall E.A."/>
            <person name="Bertelsen M.F."/>
            <person name="Dixon D."/>
            <person name="Pyecroft S."/>
            <person name="Helgen K.M."/>
            <person name="Lesk A.M."/>
            <person name="Pringle T.H."/>
            <person name="Patterson N."/>
            <person name="Zhang Y."/>
            <person name="Kreiss A."/>
            <person name="Woods G.M."/>
            <person name="Jones M.E."/>
            <person name="Schuster S.C."/>
        </authorList>
    </citation>
    <scope>NUCLEOTIDE SEQUENCE [LARGE SCALE GENOMIC DNA]</scope>
</reference>
<proteinExistence type="predicted"/>
<reference evidence="5" key="3">
    <citation type="submission" date="2025-09" db="UniProtKB">
        <authorList>
            <consortium name="Ensembl"/>
        </authorList>
    </citation>
    <scope>IDENTIFICATION</scope>
</reference>
<organism evidence="5 6">
    <name type="scientific">Sarcophilus harrisii</name>
    <name type="common">Tasmanian devil</name>
    <name type="synonym">Sarcophilus laniarius</name>
    <dbReference type="NCBI Taxonomy" id="9305"/>
    <lineage>
        <taxon>Eukaryota</taxon>
        <taxon>Metazoa</taxon>
        <taxon>Chordata</taxon>
        <taxon>Craniata</taxon>
        <taxon>Vertebrata</taxon>
        <taxon>Euteleostomi</taxon>
        <taxon>Mammalia</taxon>
        <taxon>Metatheria</taxon>
        <taxon>Dasyuromorphia</taxon>
        <taxon>Dasyuridae</taxon>
        <taxon>Sarcophilus</taxon>
    </lineage>
</organism>
<sequence length="312" mass="34630">MAQKAAHPLPGKGSEGPEAGLAAGPEGAQRSLRSRESAAAGAQARCCAREHRIAAAAARAASAPATGPSPNLEGPFEEMALVKAGWLWRQSSILRRWKRNWFALWLDGTLGYYKDDSLEEEEDRVLIRFNCREVKTGQECPEVQLPEGRNRDSLLMVYLRDGPRLTLCAETKDEALAWKAALLEANSTPKALGAVGTVPLWRWRARPRGRCVVHEWHANVGWPFSWARRRWVRIYDPYDDYYQMVPPNAHDATYIRTGYYGPPYGAPGVTHVILRDSPYYGRDTGGELAMGMLAGAATGAALGSLMWMPCWF</sequence>
<evidence type="ECO:0000259" key="4">
    <source>
        <dbReference type="PROSITE" id="PS50003"/>
    </source>
</evidence>
<gene>
    <name evidence="5" type="primary">PLEKHB1</name>
</gene>
<dbReference type="Proteomes" id="UP000007648">
    <property type="component" value="Unassembled WGS sequence"/>
</dbReference>
<dbReference type="FunFam" id="2.30.29.30:FF:000073">
    <property type="entry name" value="Pleckstrin homology domain-containing family B member 2"/>
    <property type="match status" value="1"/>
</dbReference>
<feature type="domain" description="PH" evidence="4">
    <location>
        <begin position="80"/>
        <end position="187"/>
    </location>
</feature>
<dbReference type="InterPro" id="IPR011993">
    <property type="entry name" value="PH-like_dom_sf"/>
</dbReference>
<evidence type="ECO:0000313" key="5">
    <source>
        <dbReference type="Ensembl" id="ENSSHAP00000033813.1"/>
    </source>
</evidence>
<evidence type="ECO:0000256" key="2">
    <source>
        <dbReference type="ARBA" id="ARBA00023136"/>
    </source>
</evidence>
<dbReference type="PANTHER" id="PTHR14309">
    <property type="entry name" value="EXPRESSED PROTEIN"/>
    <property type="match status" value="1"/>
</dbReference>
<dbReference type="CDD" id="cd13265">
    <property type="entry name" value="PH_evt"/>
    <property type="match status" value="1"/>
</dbReference>
<dbReference type="Pfam" id="PF00169">
    <property type="entry name" value="PH"/>
    <property type="match status" value="1"/>
</dbReference>
<evidence type="ECO:0000256" key="3">
    <source>
        <dbReference type="SAM" id="MobiDB-lite"/>
    </source>
</evidence>
<evidence type="ECO:0000256" key="1">
    <source>
        <dbReference type="ARBA" id="ARBA00004370"/>
    </source>
</evidence>
<dbReference type="GO" id="GO:0045595">
    <property type="term" value="P:regulation of cell differentiation"/>
    <property type="evidence" value="ECO:0007669"/>
    <property type="project" value="TreeGrafter"/>
</dbReference>
<dbReference type="InterPro" id="IPR001849">
    <property type="entry name" value="PH_domain"/>
</dbReference>
<dbReference type="GO" id="GO:0016020">
    <property type="term" value="C:membrane"/>
    <property type="evidence" value="ECO:0007669"/>
    <property type="project" value="UniProtKB-SubCell"/>
</dbReference>
<dbReference type="PANTHER" id="PTHR14309:SF7">
    <property type="entry name" value="PLECKSTRIN HOMOLOGY DOMAIN-CONTAINING FAMILY B MEMBER 1"/>
    <property type="match status" value="1"/>
</dbReference>
<dbReference type="GeneTree" id="ENSGT00390000013989"/>
<accession>A0A7N4P6K0</accession>
<dbReference type="InParanoid" id="A0A7N4P6K0"/>
<feature type="region of interest" description="Disordered" evidence="3">
    <location>
        <begin position="1"/>
        <end position="35"/>
    </location>
</feature>
<dbReference type="PROSITE" id="PS50003">
    <property type="entry name" value="PH_DOMAIN"/>
    <property type="match status" value="1"/>
</dbReference>
<dbReference type="Ensembl" id="ENSSHAT00000042325.1">
    <property type="protein sequence ID" value="ENSSHAP00000033813.1"/>
    <property type="gene ID" value="ENSSHAG00000002591.2"/>
</dbReference>
<evidence type="ECO:0000313" key="6">
    <source>
        <dbReference type="Proteomes" id="UP000007648"/>
    </source>
</evidence>
<comment type="subcellular location">
    <subcellularLocation>
        <location evidence="1">Membrane</location>
    </subcellularLocation>
</comment>
<reference evidence="5" key="2">
    <citation type="submission" date="2025-08" db="UniProtKB">
        <authorList>
            <consortium name="Ensembl"/>
        </authorList>
    </citation>
    <scope>IDENTIFICATION</scope>
</reference>
<dbReference type="InterPro" id="IPR039680">
    <property type="entry name" value="PLEKHB1/2"/>
</dbReference>